<dbReference type="Proteomes" id="UP001500102">
    <property type="component" value="Unassembled WGS sequence"/>
</dbReference>
<protein>
    <submittedName>
        <fullName evidence="2">Uncharacterized protein</fullName>
    </submittedName>
</protein>
<dbReference type="EMBL" id="BAAAQB010000004">
    <property type="protein sequence ID" value="GAA2125168.1"/>
    <property type="molecule type" value="Genomic_DNA"/>
</dbReference>
<keyword evidence="3" id="KW-1185">Reference proteome</keyword>
<sequence length="127" mass="13796">MSLATSCDPAANPEPHGNSGVDLRERPRGDWCDTAATSHLREPDSGSMENVHGKLRNEDTMPQPFKGDRRNITVRMQAADAQKLQAFSDITGDSKSDVVARLVIDFLKTIDFDSISGQEALPIAKAS</sequence>
<gene>
    <name evidence="2" type="ORF">GCM10009825_01260</name>
</gene>
<evidence type="ECO:0000313" key="3">
    <source>
        <dbReference type="Proteomes" id="UP001500102"/>
    </source>
</evidence>
<feature type="region of interest" description="Disordered" evidence="1">
    <location>
        <begin position="1"/>
        <end position="67"/>
    </location>
</feature>
<evidence type="ECO:0000256" key="1">
    <source>
        <dbReference type="SAM" id="MobiDB-lite"/>
    </source>
</evidence>
<accession>A0ABP5JZU1</accession>
<name>A0ABP5JZU1_9MICC</name>
<comment type="caution">
    <text evidence="2">The sequence shown here is derived from an EMBL/GenBank/DDBJ whole genome shotgun (WGS) entry which is preliminary data.</text>
</comment>
<evidence type="ECO:0000313" key="2">
    <source>
        <dbReference type="EMBL" id="GAA2125168.1"/>
    </source>
</evidence>
<organism evidence="2 3">
    <name type="scientific">Arthrobacter humicola</name>
    <dbReference type="NCBI Taxonomy" id="409291"/>
    <lineage>
        <taxon>Bacteria</taxon>
        <taxon>Bacillati</taxon>
        <taxon>Actinomycetota</taxon>
        <taxon>Actinomycetes</taxon>
        <taxon>Micrococcales</taxon>
        <taxon>Micrococcaceae</taxon>
        <taxon>Arthrobacter</taxon>
    </lineage>
</organism>
<reference evidence="3" key="1">
    <citation type="journal article" date="2019" name="Int. J. Syst. Evol. Microbiol.">
        <title>The Global Catalogue of Microorganisms (GCM) 10K type strain sequencing project: providing services to taxonomists for standard genome sequencing and annotation.</title>
        <authorList>
            <consortium name="The Broad Institute Genomics Platform"/>
            <consortium name="The Broad Institute Genome Sequencing Center for Infectious Disease"/>
            <person name="Wu L."/>
            <person name="Ma J."/>
        </authorList>
    </citation>
    <scope>NUCLEOTIDE SEQUENCE [LARGE SCALE GENOMIC DNA]</scope>
    <source>
        <strain evidence="3">JCM 15921</strain>
    </source>
</reference>
<feature type="compositionally biased region" description="Basic and acidic residues" evidence="1">
    <location>
        <begin position="22"/>
        <end position="31"/>
    </location>
</feature>
<proteinExistence type="predicted"/>